<dbReference type="InterPro" id="IPR015897">
    <property type="entry name" value="CHK_kinase-like"/>
</dbReference>
<proteinExistence type="predicted"/>
<protein>
    <recommendedName>
        <fullName evidence="1">CHK kinase-like domain-containing protein</fullName>
    </recommendedName>
</protein>
<keyword evidence="3" id="KW-1185">Reference proteome</keyword>
<dbReference type="Pfam" id="PF02958">
    <property type="entry name" value="EcKL"/>
    <property type="match status" value="1"/>
</dbReference>
<accession>A0ABD2NEP0</accession>
<dbReference type="Gene3D" id="3.90.1200.10">
    <property type="match status" value="1"/>
</dbReference>
<reference evidence="2 3" key="1">
    <citation type="journal article" date="2021" name="BMC Biol.">
        <title>Horizontally acquired antibacterial genes associated with adaptive radiation of ladybird beetles.</title>
        <authorList>
            <person name="Li H.S."/>
            <person name="Tang X.F."/>
            <person name="Huang Y.H."/>
            <person name="Xu Z.Y."/>
            <person name="Chen M.L."/>
            <person name="Du X.Y."/>
            <person name="Qiu B.Y."/>
            <person name="Chen P.T."/>
            <person name="Zhang W."/>
            <person name="Slipinski A."/>
            <person name="Escalona H.E."/>
            <person name="Waterhouse R.M."/>
            <person name="Zwick A."/>
            <person name="Pang H."/>
        </authorList>
    </citation>
    <scope>NUCLEOTIDE SEQUENCE [LARGE SCALE GENOMIC DNA]</scope>
    <source>
        <strain evidence="2">SYSU2018</strain>
    </source>
</reference>
<dbReference type="InterPro" id="IPR004119">
    <property type="entry name" value="EcKL"/>
</dbReference>
<dbReference type="InterPro" id="IPR011009">
    <property type="entry name" value="Kinase-like_dom_sf"/>
</dbReference>
<dbReference type="PANTHER" id="PTHR11012:SF30">
    <property type="entry name" value="PROTEIN KINASE-LIKE DOMAIN-CONTAINING"/>
    <property type="match status" value="1"/>
</dbReference>
<comment type="caution">
    <text evidence="2">The sequence shown here is derived from an EMBL/GenBank/DDBJ whole genome shotgun (WGS) entry which is preliminary data.</text>
</comment>
<gene>
    <name evidence="2" type="ORF">HHI36_012461</name>
</gene>
<dbReference type="SMART" id="SM00587">
    <property type="entry name" value="CHK"/>
    <property type="match status" value="1"/>
</dbReference>
<dbReference type="PANTHER" id="PTHR11012">
    <property type="entry name" value="PROTEIN KINASE-LIKE DOMAIN-CONTAINING"/>
    <property type="match status" value="1"/>
</dbReference>
<evidence type="ECO:0000259" key="1">
    <source>
        <dbReference type="SMART" id="SM00587"/>
    </source>
</evidence>
<dbReference type="AlphaFoldDB" id="A0ABD2NEP0"/>
<dbReference type="SUPFAM" id="SSF56112">
    <property type="entry name" value="Protein kinase-like (PK-like)"/>
    <property type="match status" value="1"/>
</dbReference>
<organism evidence="2 3">
    <name type="scientific">Cryptolaemus montrouzieri</name>
    <dbReference type="NCBI Taxonomy" id="559131"/>
    <lineage>
        <taxon>Eukaryota</taxon>
        <taxon>Metazoa</taxon>
        <taxon>Ecdysozoa</taxon>
        <taxon>Arthropoda</taxon>
        <taxon>Hexapoda</taxon>
        <taxon>Insecta</taxon>
        <taxon>Pterygota</taxon>
        <taxon>Neoptera</taxon>
        <taxon>Endopterygota</taxon>
        <taxon>Coleoptera</taxon>
        <taxon>Polyphaga</taxon>
        <taxon>Cucujiformia</taxon>
        <taxon>Coccinelloidea</taxon>
        <taxon>Coccinellidae</taxon>
        <taxon>Scymninae</taxon>
        <taxon>Scymnini</taxon>
        <taxon>Cryptolaemus</taxon>
    </lineage>
</organism>
<dbReference type="Proteomes" id="UP001516400">
    <property type="component" value="Unassembled WGS sequence"/>
</dbReference>
<dbReference type="EMBL" id="JABFTP020000103">
    <property type="protein sequence ID" value="KAL3277103.1"/>
    <property type="molecule type" value="Genomic_DNA"/>
</dbReference>
<feature type="domain" description="CHK kinase-like" evidence="1">
    <location>
        <begin position="125"/>
        <end position="319"/>
    </location>
</feature>
<name>A0ABD2NEP0_9CUCU</name>
<evidence type="ECO:0000313" key="3">
    <source>
        <dbReference type="Proteomes" id="UP001516400"/>
    </source>
</evidence>
<evidence type="ECO:0000313" key="2">
    <source>
        <dbReference type="EMBL" id="KAL3277103.1"/>
    </source>
</evidence>
<sequence>MSEKIRQNLKVIVPEIVEKMGINEYELEIGRQIERGQNYMGTIIFFKVICKDNMVTHNFVMKVAKVSEALRKNIPVEKAFNRELVMYNEVFPAFQNLIAEVYPAFEFDCIPKVYWTNSVINEEALILENLETRGYLMYDRTKPWDFDHVMLAMENFGRFHALSLALRDQKPAVFENLKKKITTSILMEYAKKMNLWQFHGKYLKHAKDLLSNSGREDLVKKFDSFDEEIESIIQDPIEEDKIVISHGDSWSCNFMFKYQEEYPTKPLKICMLDYQLSYVDSPVRDLSYNIYTTCDKTCLDQLDLLLQGYYSSLSRSLRNLGSDPEQVFTYEQLKRHWKQYSKFGLLLSSCIIKLELTENSDAPDLQNSAEEGKEVNDYYDAELQNEEEYDRRILDVFTHYGDDFL</sequence>